<dbReference type="Gene3D" id="3.30.700.10">
    <property type="entry name" value="Glycoprotein, Type 4 Pilin"/>
    <property type="match status" value="1"/>
</dbReference>
<gene>
    <name evidence="2" type="ORF">VIBNISOn1_730021</name>
</gene>
<evidence type="ECO:0000256" key="1">
    <source>
        <dbReference type="SAM" id="Phobius"/>
    </source>
</evidence>
<proteinExistence type="predicted"/>
<comment type="caution">
    <text evidence="2">The sequence shown here is derived from an EMBL/GenBank/DDBJ whole genome shotgun (WGS) entry which is preliminary data.</text>
</comment>
<dbReference type="EMBL" id="CAOF01000168">
    <property type="protein sequence ID" value="CCO48961.1"/>
    <property type="molecule type" value="Genomic_DNA"/>
</dbReference>
<dbReference type="InterPro" id="IPR045584">
    <property type="entry name" value="Pilin-like"/>
</dbReference>
<accession>A0AAV2VWV6</accession>
<organism evidence="2 3">
    <name type="scientific">Vibrio nigripulchritudo SOn1</name>
    <dbReference type="NCBI Taxonomy" id="1238450"/>
    <lineage>
        <taxon>Bacteria</taxon>
        <taxon>Pseudomonadati</taxon>
        <taxon>Pseudomonadota</taxon>
        <taxon>Gammaproteobacteria</taxon>
        <taxon>Vibrionales</taxon>
        <taxon>Vibrionaceae</taxon>
        <taxon>Vibrio</taxon>
    </lineage>
</organism>
<keyword evidence="1" id="KW-1133">Transmembrane helix</keyword>
<evidence type="ECO:0000313" key="3">
    <source>
        <dbReference type="Proteomes" id="UP000018211"/>
    </source>
</evidence>
<dbReference type="Pfam" id="PF07963">
    <property type="entry name" value="N_methyl"/>
    <property type="match status" value="1"/>
</dbReference>
<reference evidence="2 3" key="1">
    <citation type="journal article" date="2013" name="ISME J.">
        <title>Comparative genomics of pathogenic lineages of Vibrio nigripulchritudo identifies virulence-associated traits.</title>
        <authorList>
            <person name="Goudenege D."/>
            <person name="Labreuche Y."/>
            <person name="Krin E."/>
            <person name="Ansquer D."/>
            <person name="Mangenot S."/>
            <person name="Calteau A."/>
            <person name="Medigue C."/>
            <person name="Mazel D."/>
            <person name="Polz M.F."/>
            <person name="Le Roux F."/>
        </authorList>
    </citation>
    <scope>NUCLEOTIDE SEQUENCE [LARGE SCALE GENOMIC DNA]</scope>
    <source>
        <strain evidence="2 3">SOn1</strain>
    </source>
</reference>
<evidence type="ECO:0000313" key="2">
    <source>
        <dbReference type="EMBL" id="CCO48961.1"/>
    </source>
</evidence>
<name>A0AAV2VWV6_9VIBR</name>
<dbReference type="Proteomes" id="UP000018211">
    <property type="component" value="Unassembled WGS sequence"/>
</dbReference>
<dbReference type="RefSeq" id="WP_022613265.1">
    <property type="nucleotide sequence ID" value="NZ_LK391965.1"/>
</dbReference>
<dbReference type="PROSITE" id="PS00409">
    <property type="entry name" value="PROKAR_NTER_METHYL"/>
    <property type="match status" value="1"/>
</dbReference>
<dbReference type="InterPro" id="IPR012902">
    <property type="entry name" value="N_methyl_site"/>
</dbReference>
<dbReference type="SUPFAM" id="SSF54523">
    <property type="entry name" value="Pili subunits"/>
    <property type="match status" value="1"/>
</dbReference>
<keyword evidence="1" id="KW-0472">Membrane</keyword>
<sequence length="189" mass="20948">MAAKAKGFTLIESIIAILVLGISMSVLLTILFPRVENSASSQYQVRASILAQSMMTEILARGFDDNSDPNGGIFRCDEDDTTNCTTAMQAESGETPATYNDVDDYVGCWHTNNSSECSFGVTVKGNLNDIFGSDISSDYRNFRVEVSVVYDPDSRFGFTDSLNRYKKITLTVFAGKYGEYNFRAYRGNY</sequence>
<feature type="transmembrane region" description="Helical" evidence="1">
    <location>
        <begin position="7"/>
        <end position="32"/>
    </location>
</feature>
<dbReference type="NCBIfam" id="TIGR02532">
    <property type="entry name" value="IV_pilin_GFxxxE"/>
    <property type="match status" value="1"/>
</dbReference>
<dbReference type="AlphaFoldDB" id="A0AAV2VWV6"/>
<protein>
    <submittedName>
        <fullName evidence="2">MSHA pilin protein MshD</fullName>
    </submittedName>
</protein>
<keyword evidence="1" id="KW-0812">Transmembrane</keyword>